<comment type="caution">
    <text evidence="13">The sequence shown here is derived from an EMBL/GenBank/DDBJ whole genome shotgun (WGS) entry which is preliminary data.</text>
</comment>
<keyword evidence="4 10" id="KW-0812">Transmembrane</keyword>
<keyword evidence="10" id="KW-0050">Antiport</keyword>
<feature type="transmembrane region" description="Helical" evidence="10">
    <location>
        <begin position="153"/>
        <end position="173"/>
    </location>
</feature>
<feature type="domain" description="Cation/H+ exchanger transmembrane" evidence="12">
    <location>
        <begin position="12"/>
        <end position="414"/>
    </location>
</feature>
<feature type="transmembrane region" description="Helical" evidence="10">
    <location>
        <begin position="108"/>
        <end position="132"/>
    </location>
</feature>
<dbReference type="OrthoDB" id="9809206at2"/>
<sequence>MQSVTTILLLVFVAVLSGILGRVVRISAPLLQMALGALCALAGWHVGFDPDMFLLLFIPPLLYSDAYRTPIREFRELRWMILMMAMGLVLATTLGCGLFLHWLIPNLPLPVCFTLAAVLSPTDAVAVSGMVAGRRVPPRFVHIVEGESLLNDASGLVCFKFAVVATLTGAFSVTQALEGFFVIALGGVAVGAAVAWGLTMLNRLLTRCGFDDAPTQITLLMLLPFGVYLLANELGLSGILAAVSAGLTAKIFGILDDGQSATRLRTSTVWAMIGFLFNALIFILFGLQLPDLLENGIALSRAANVAPWHLALVIVQITGALVLLRFVWVWISLAVRSATARLRHNGGKFPSLRGTTAMSIAGVRGAITLAAVLSLPAASAGGAGFPYREFLIVASAGVIVLSLVLANLTLPALLSGLGSTELDPAAAEADRARAALARCSLRELEQQQAELARNLDGDDASATPNEPDARKLEVLARLLPEYQDRMYRFDDSEADNSGQTARELAWERARQKAAIRLHLMRAERAELRRMLRSGEINDETDRLLQREIDLSEQVLLANAKLLPRKPAEE</sequence>
<evidence type="ECO:0000313" key="14">
    <source>
        <dbReference type="Proteomes" id="UP000216020"/>
    </source>
</evidence>
<feature type="transmembrane region" description="Helical" evidence="10">
    <location>
        <begin position="179"/>
        <end position="201"/>
    </location>
</feature>
<dbReference type="RefSeq" id="WP_094855554.1">
    <property type="nucleotide sequence ID" value="NZ_NEVM01000005.1"/>
</dbReference>
<dbReference type="GO" id="GO:0098719">
    <property type="term" value="P:sodium ion import across plasma membrane"/>
    <property type="evidence" value="ECO:0007669"/>
    <property type="project" value="TreeGrafter"/>
</dbReference>
<evidence type="ECO:0000256" key="4">
    <source>
        <dbReference type="ARBA" id="ARBA00022692"/>
    </source>
</evidence>
<dbReference type="Pfam" id="PF00999">
    <property type="entry name" value="Na_H_Exchanger"/>
    <property type="match status" value="1"/>
</dbReference>
<dbReference type="GO" id="GO:0015386">
    <property type="term" value="F:potassium:proton antiporter activity"/>
    <property type="evidence" value="ECO:0007669"/>
    <property type="project" value="TreeGrafter"/>
</dbReference>
<dbReference type="EMBL" id="NEVM01000005">
    <property type="protein sequence ID" value="OZI31140.1"/>
    <property type="molecule type" value="Genomic_DNA"/>
</dbReference>
<dbReference type="InterPro" id="IPR018422">
    <property type="entry name" value="Cation/H_exchanger_CPA1"/>
</dbReference>
<keyword evidence="10" id="KW-0997">Cell inner membrane</keyword>
<dbReference type="AlphaFoldDB" id="A0A261S2X3"/>
<feature type="transmembrane region" description="Helical" evidence="10">
    <location>
        <begin position="31"/>
        <end position="58"/>
    </location>
</feature>
<keyword evidence="8 10" id="KW-0472">Membrane</keyword>
<evidence type="ECO:0000313" key="13">
    <source>
        <dbReference type="EMBL" id="OZI31140.1"/>
    </source>
</evidence>
<gene>
    <name evidence="13" type="ORF">CAL29_24725</name>
</gene>
<feature type="transmembrane region" description="Helical" evidence="10">
    <location>
        <begin position="356"/>
        <end position="378"/>
    </location>
</feature>
<name>A0A261S2X3_9BORD</name>
<feature type="transmembrane region" description="Helical" evidence="10">
    <location>
        <begin position="390"/>
        <end position="410"/>
    </location>
</feature>
<evidence type="ECO:0000256" key="6">
    <source>
        <dbReference type="ARBA" id="ARBA00023053"/>
    </source>
</evidence>
<feature type="transmembrane region" description="Helical" evidence="10">
    <location>
        <begin position="267"/>
        <end position="288"/>
    </location>
</feature>
<keyword evidence="6 10" id="KW-0915">Sodium</keyword>
<keyword evidence="9 10" id="KW-0739">Sodium transport</keyword>
<feature type="coiled-coil region" evidence="11">
    <location>
        <begin position="434"/>
        <end position="461"/>
    </location>
</feature>
<dbReference type="GO" id="GO:0005886">
    <property type="term" value="C:plasma membrane"/>
    <property type="evidence" value="ECO:0007669"/>
    <property type="project" value="UniProtKB-SubCell"/>
</dbReference>
<evidence type="ECO:0000256" key="3">
    <source>
        <dbReference type="ARBA" id="ARBA00022475"/>
    </source>
</evidence>
<evidence type="ECO:0000256" key="7">
    <source>
        <dbReference type="ARBA" id="ARBA00023065"/>
    </source>
</evidence>
<comment type="function">
    <text evidence="10">Na(+)/H(+) antiporter that extrudes sodium in exchange for external protons.</text>
</comment>
<keyword evidence="7 10" id="KW-0406">Ion transport</keyword>
<evidence type="ECO:0000256" key="11">
    <source>
        <dbReference type="SAM" id="Coils"/>
    </source>
</evidence>
<evidence type="ECO:0000256" key="10">
    <source>
        <dbReference type="RuleBase" id="RU366002"/>
    </source>
</evidence>
<dbReference type="GO" id="GO:0051453">
    <property type="term" value="P:regulation of intracellular pH"/>
    <property type="evidence" value="ECO:0007669"/>
    <property type="project" value="TreeGrafter"/>
</dbReference>
<evidence type="ECO:0000256" key="8">
    <source>
        <dbReference type="ARBA" id="ARBA00023136"/>
    </source>
</evidence>
<dbReference type="GO" id="GO:0015385">
    <property type="term" value="F:sodium:proton antiporter activity"/>
    <property type="evidence" value="ECO:0007669"/>
    <property type="project" value="InterPro"/>
</dbReference>
<keyword evidence="3" id="KW-1003">Cell membrane</keyword>
<proteinExistence type="inferred from homology"/>
<comment type="subcellular location">
    <subcellularLocation>
        <location evidence="10">Cell inner membrane</location>
        <topology evidence="10">Multi-pass membrane protein</topology>
    </subcellularLocation>
    <subcellularLocation>
        <location evidence="1">Cell membrane</location>
        <topology evidence="1">Multi-pass membrane protein</topology>
    </subcellularLocation>
</comment>
<evidence type="ECO:0000259" key="12">
    <source>
        <dbReference type="Pfam" id="PF00999"/>
    </source>
</evidence>
<dbReference type="Proteomes" id="UP000216020">
    <property type="component" value="Unassembled WGS sequence"/>
</dbReference>
<protein>
    <submittedName>
        <fullName evidence="13">Na+/H+ antiporter</fullName>
    </submittedName>
</protein>
<evidence type="ECO:0000256" key="5">
    <source>
        <dbReference type="ARBA" id="ARBA00022989"/>
    </source>
</evidence>
<keyword evidence="5 10" id="KW-1133">Transmembrane helix</keyword>
<dbReference type="InterPro" id="IPR004705">
    <property type="entry name" value="Cation/H_exchanger_CPA1_bac"/>
</dbReference>
<dbReference type="PANTHER" id="PTHR10110:SF86">
    <property type="entry name" value="SODIUM_HYDROGEN EXCHANGER 7"/>
    <property type="match status" value="1"/>
</dbReference>
<keyword evidence="11" id="KW-0175">Coiled coil</keyword>
<dbReference type="Gene3D" id="6.10.140.1330">
    <property type="match status" value="1"/>
</dbReference>
<reference evidence="14" key="1">
    <citation type="submission" date="2017-05" db="EMBL/GenBank/DDBJ databases">
        <title>Complete and WGS of Bordetella genogroups.</title>
        <authorList>
            <person name="Spilker T."/>
            <person name="Lipuma J."/>
        </authorList>
    </citation>
    <scope>NUCLEOTIDE SEQUENCE [LARGE SCALE GENOMIC DNA]</scope>
    <source>
        <strain evidence="14">AU16122</strain>
    </source>
</reference>
<evidence type="ECO:0000256" key="9">
    <source>
        <dbReference type="ARBA" id="ARBA00023201"/>
    </source>
</evidence>
<keyword evidence="2 10" id="KW-0813">Transport</keyword>
<accession>A0A261S2X3</accession>
<organism evidence="13 14">
    <name type="scientific">Bordetella genomosp. 10</name>
    <dbReference type="NCBI Taxonomy" id="1416804"/>
    <lineage>
        <taxon>Bacteria</taxon>
        <taxon>Pseudomonadati</taxon>
        <taxon>Pseudomonadota</taxon>
        <taxon>Betaproteobacteria</taxon>
        <taxon>Burkholderiales</taxon>
        <taxon>Alcaligenaceae</taxon>
        <taxon>Bordetella</taxon>
    </lineage>
</organism>
<dbReference type="NCBIfam" id="TIGR00831">
    <property type="entry name" value="a_cpa1"/>
    <property type="match status" value="1"/>
</dbReference>
<dbReference type="InterPro" id="IPR006153">
    <property type="entry name" value="Cation/H_exchanger_TM"/>
</dbReference>
<comment type="caution">
    <text evidence="10">Lacks conserved residue(s) required for the propagation of feature annotation.</text>
</comment>
<evidence type="ECO:0000256" key="1">
    <source>
        <dbReference type="ARBA" id="ARBA00004651"/>
    </source>
</evidence>
<feature type="transmembrane region" description="Helical" evidence="10">
    <location>
        <begin position="308"/>
        <end position="335"/>
    </location>
</feature>
<comment type="similarity">
    <text evidence="10">Belongs to the monovalent cation:proton antiporter 1 (CPA1) transporter (TC 2.A.36) family.</text>
</comment>
<dbReference type="PANTHER" id="PTHR10110">
    <property type="entry name" value="SODIUM/HYDROGEN EXCHANGER"/>
    <property type="match status" value="1"/>
</dbReference>
<keyword evidence="14" id="KW-1185">Reference proteome</keyword>
<feature type="transmembrane region" description="Helical" evidence="10">
    <location>
        <begin position="79"/>
        <end position="102"/>
    </location>
</feature>
<evidence type="ECO:0000256" key="2">
    <source>
        <dbReference type="ARBA" id="ARBA00022448"/>
    </source>
</evidence>